<sequence length="170" mass="17698">MKRMGIARAVMLLSLGMNLGIAAAWAQKWMAHWPTESDSRLETRGSPEPAAPEAPTPLGMVRYDAGRVTLDDTTFVAITTEVALPALLAALGNGYGGTLPDDGILRDERRLAAADAPAGGIVLDKDGRVVSALFAWRGSVLNQLLCIGPKGTGASAGVRRLMSSFAPVGG</sequence>
<keyword evidence="2" id="KW-0732">Signal</keyword>
<evidence type="ECO:0000313" key="3">
    <source>
        <dbReference type="EMBL" id="TXL74087.1"/>
    </source>
</evidence>
<reference evidence="3 4" key="1">
    <citation type="submission" date="2019-06" db="EMBL/GenBank/DDBJ databases">
        <title>New taxonomy in bacterial strain CC-CFT640, isolated from vineyard.</title>
        <authorList>
            <person name="Lin S.-Y."/>
            <person name="Tsai C.-F."/>
            <person name="Young C.-C."/>
        </authorList>
    </citation>
    <scope>NUCLEOTIDE SEQUENCE [LARGE SCALE GENOMIC DNA]</scope>
    <source>
        <strain evidence="3 4">CC-CFT640</strain>
    </source>
</reference>
<dbReference type="AlphaFoldDB" id="A0A5C8PJS4"/>
<evidence type="ECO:0000256" key="2">
    <source>
        <dbReference type="SAM" id="SignalP"/>
    </source>
</evidence>
<feature type="compositionally biased region" description="Basic and acidic residues" evidence="1">
    <location>
        <begin position="36"/>
        <end position="45"/>
    </location>
</feature>
<dbReference type="EMBL" id="VDUZ01000020">
    <property type="protein sequence ID" value="TXL74087.1"/>
    <property type="molecule type" value="Genomic_DNA"/>
</dbReference>
<dbReference type="RefSeq" id="WP_147848334.1">
    <property type="nucleotide sequence ID" value="NZ_VDUZ01000020.1"/>
</dbReference>
<feature type="signal peptide" evidence="2">
    <location>
        <begin position="1"/>
        <end position="26"/>
    </location>
</feature>
<evidence type="ECO:0000256" key="1">
    <source>
        <dbReference type="SAM" id="MobiDB-lite"/>
    </source>
</evidence>
<feature type="chain" id="PRO_5022966328" evidence="2">
    <location>
        <begin position="27"/>
        <end position="170"/>
    </location>
</feature>
<gene>
    <name evidence="3" type="ORF">FHP25_17940</name>
</gene>
<comment type="caution">
    <text evidence="3">The sequence shown here is derived from an EMBL/GenBank/DDBJ whole genome shotgun (WGS) entry which is preliminary data.</text>
</comment>
<accession>A0A5C8PJS4</accession>
<dbReference type="Proteomes" id="UP000321638">
    <property type="component" value="Unassembled WGS sequence"/>
</dbReference>
<evidence type="ECO:0000313" key="4">
    <source>
        <dbReference type="Proteomes" id="UP000321638"/>
    </source>
</evidence>
<feature type="region of interest" description="Disordered" evidence="1">
    <location>
        <begin position="36"/>
        <end position="58"/>
    </location>
</feature>
<keyword evidence="4" id="KW-1185">Reference proteome</keyword>
<name>A0A5C8PJS4_9HYPH</name>
<organism evidence="3 4">
    <name type="scientific">Vineibacter terrae</name>
    <dbReference type="NCBI Taxonomy" id="2586908"/>
    <lineage>
        <taxon>Bacteria</taxon>
        <taxon>Pseudomonadati</taxon>
        <taxon>Pseudomonadota</taxon>
        <taxon>Alphaproteobacteria</taxon>
        <taxon>Hyphomicrobiales</taxon>
        <taxon>Vineibacter</taxon>
    </lineage>
</organism>
<protein>
    <submittedName>
        <fullName evidence="3">Uncharacterized protein</fullName>
    </submittedName>
</protein>
<proteinExistence type="predicted"/>